<dbReference type="PANTHER" id="PTHR43335">
    <property type="entry name" value="ABC TRANSPORTER, ATP-BINDING PROTEIN"/>
    <property type="match status" value="1"/>
</dbReference>
<evidence type="ECO:0000313" key="7">
    <source>
        <dbReference type="Proteomes" id="UP000523545"/>
    </source>
</evidence>
<dbReference type="RefSeq" id="WP_179778572.1">
    <property type="nucleotide sequence ID" value="NZ_JACCHK010000001.1"/>
</dbReference>
<keyword evidence="4 6" id="KW-0067">ATP-binding</keyword>
<dbReference type="GO" id="GO:0016887">
    <property type="term" value="F:ATP hydrolysis activity"/>
    <property type="evidence" value="ECO:0007669"/>
    <property type="project" value="InterPro"/>
</dbReference>
<evidence type="ECO:0000259" key="5">
    <source>
        <dbReference type="PROSITE" id="PS50893"/>
    </source>
</evidence>
<evidence type="ECO:0000313" key="6">
    <source>
        <dbReference type="EMBL" id="NYH40469.1"/>
    </source>
</evidence>
<dbReference type="Proteomes" id="UP000523545">
    <property type="component" value="Unassembled WGS sequence"/>
</dbReference>
<evidence type="ECO:0000256" key="4">
    <source>
        <dbReference type="ARBA" id="ARBA00022840"/>
    </source>
</evidence>
<dbReference type="SMART" id="SM00382">
    <property type="entry name" value="AAA"/>
    <property type="match status" value="1"/>
</dbReference>
<evidence type="ECO:0000256" key="2">
    <source>
        <dbReference type="ARBA" id="ARBA00022448"/>
    </source>
</evidence>
<organism evidence="6 7">
    <name type="scientific">Micromonospora jinlongensis</name>
    <dbReference type="NCBI Taxonomy" id="1287877"/>
    <lineage>
        <taxon>Bacteria</taxon>
        <taxon>Bacillati</taxon>
        <taxon>Actinomycetota</taxon>
        <taxon>Actinomycetes</taxon>
        <taxon>Micromonosporales</taxon>
        <taxon>Micromonosporaceae</taxon>
        <taxon>Micromonospora</taxon>
    </lineage>
</organism>
<evidence type="ECO:0000256" key="1">
    <source>
        <dbReference type="ARBA" id="ARBA00005417"/>
    </source>
</evidence>
<dbReference type="PROSITE" id="PS50893">
    <property type="entry name" value="ABC_TRANSPORTER_2"/>
    <property type="match status" value="1"/>
</dbReference>
<evidence type="ECO:0000256" key="3">
    <source>
        <dbReference type="ARBA" id="ARBA00022741"/>
    </source>
</evidence>
<accession>A0A7Z0BCY4</accession>
<dbReference type="CDD" id="cd03230">
    <property type="entry name" value="ABC_DR_subfamily_A"/>
    <property type="match status" value="1"/>
</dbReference>
<dbReference type="PANTHER" id="PTHR43335:SF2">
    <property type="entry name" value="ABC TRANSPORTER, ATP-BINDING PROTEIN"/>
    <property type="match status" value="1"/>
</dbReference>
<dbReference type="InterPro" id="IPR003439">
    <property type="entry name" value="ABC_transporter-like_ATP-bd"/>
</dbReference>
<dbReference type="EMBL" id="JACCHK010000001">
    <property type="protein sequence ID" value="NYH40469.1"/>
    <property type="molecule type" value="Genomic_DNA"/>
</dbReference>
<reference evidence="6 7" key="1">
    <citation type="submission" date="2020-07" db="EMBL/GenBank/DDBJ databases">
        <title>Sequencing the genomes of 1000 actinobacteria strains.</title>
        <authorList>
            <person name="Klenk H.-P."/>
        </authorList>
    </citation>
    <scope>NUCLEOTIDE SEQUENCE [LARGE SCALE GENOMIC DNA]</scope>
    <source>
        <strain evidence="6 7">DSM 45876</strain>
    </source>
</reference>
<dbReference type="AlphaFoldDB" id="A0A7Z0BCY4"/>
<dbReference type="GO" id="GO:0005524">
    <property type="term" value="F:ATP binding"/>
    <property type="evidence" value="ECO:0007669"/>
    <property type="project" value="UniProtKB-KW"/>
</dbReference>
<sequence length="256" mass="26816">MTTPTPTPALRLIGLSKAFGDKRAVDNVDLEVPGGSFFGLVGPNGAGKTTSLSMAVGLLRPDSGRAEIFGVDVWADPVRAKELIGVLPDGLGMPERLTGREVLSYLGLLRGMEPEAVAKRSQELLEVLELDRADSTLVLEYSTGMRKKIGLATALLHAPKLLVLDEPLEAVDPVSAATIKVILQRFVAAGGSVVFSSHVMAVVEQLCDHVAVVTGGRVVASGPLDEVRGGSSLENRFVDLVGGQPVSAGELSWLAS</sequence>
<keyword evidence="3" id="KW-0547">Nucleotide-binding</keyword>
<dbReference type="InterPro" id="IPR027417">
    <property type="entry name" value="P-loop_NTPase"/>
</dbReference>
<comment type="caution">
    <text evidence="6">The sequence shown here is derived from an EMBL/GenBank/DDBJ whole genome shotgun (WGS) entry which is preliminary data.</text>
</comment>
<protein>
    <submittedName>
        <fullName evidence="6">ABC-2 type transport system ATP-binding protein</fullName>
    </submittedName>
</protein>
<dbReference type="InterPro" id="IPR003593">
    <property type="entry name" value="AAA+_ATPase"/>
</dbReference>
<feature type="domain" description="ABC transporter" evidence="5">
    <location>
        <begin position="10"/>
        <end position="240"/>
    </location>
</feature>
<dbReference type="Gene3D" id="3.40.50.300">
    <property type="entry name" value="P-loop containing nucleotide triphosphate hydrolases"/>
    <property type="match status" value="1"/>
</dbReference>
<dbReference type="Pfam" id="PF00005">
    <property type="entry name" value="ABC_tran"/>
    <property type="match status" value="1"/>
</dbReference>
<gene>
    <name evidence="6" type="ORF">HNR22_000196</name>
</gene>
<name>A0A7Z0BCY4_9ACTN</name>
<proteinExistence type="inferred from homology"/>
<dbReference type="SUPFAM" id="SSF52540">
    <property type="entry name" value="P-loop containing nucleoside triphosphate hydrolases"/>
    <property type="match status" value="1"/>
</dbReference>
<keyword evidence="7" id="KW-1185">Reference proteome</keyword>
<comment type="similarity">
    <text evidence="1">Belongs to the ABC transporter superfamily.</text>
</comment>
<keyword evidence="2" id="KW-0813">Transport</keyword>